<dbReference type="OrthoDB" id="201362at2759"/>
<dbReference type="AlphaFoldDB" id="A0A8J4Q0H6"/>
<dbReference type="InterPro" id="IPR012875">
    <property type="entry name" value="SDHF4"/>
</dbReference>
<evidence type="ECO:0000256" key="1">
    <source>
        <dbReference type="ARBA" id="ARBA00005701"/>
    </source>
</evidence>
<feature type="compositionally biased region" description="Basic and acidic residues" evidence="3">
    <location>
        <begin position="85"/>
        <end position="98"/>
    </location>
</feature>
<dbReference type="GO" id="GO:0034553">
    <property type="term" value="P:mitochondrial respiratory chain complex II assembly"/>
    <property type="evidence" value="ECO:0007669"/>
    <property type="project" value="TreeGrafter"/>
</dbReference>
<keyword evidence="5" id="KW-1185">Reference proteome</keyword>
<dbReference type="GO" id="GO:0005739">
    <property type="term" value="C:mitochondrion"/>
    <property type="evidence" value="ECO:0007669"/>
    <property type="project" value="TreeGrafter"/>
</dbReference>
<proteinExistence type="inferred from homology"/>
<organism evidence="4 5">
    <name type="scientific">Polysphondylium violaceum</name>
    <dbReference type="NCBI Taxonomy" id="133409"/>
    <lineage>
        <taxon>Eukaryota</taxon>
        <taxon>Amoebozoa</taxon>
        <taxon>Evosea</taxon>
        <taxon>Eumycetozoa</taxon>
        <taxon>Dictyostelia</taxon>
        <taxon>Dictyosteliales</taxon>
        <taxon>Dictyosteliaceae</taxon>
        <taxon>Polysphondylium</taxon>
    </lineage>
</organism>
<reference evidence="4" key="1">
    <citation type="submission" date="2020-01" db="EMBL/GenBank/DDBJ databases">
        <title>Development of genomics and gene disruption for Polysphondylium violaceum indicates a role for the polyketide synthase stlB in stalk morphogenesis.</title>
        <authorList>
            <person name="Narita B."/>
            <person name="Kawabe Y."/>
            <person name="Kin K."/>
            <person name="Saito T."/>
            <person name="Gibbs R."/>
            <person name="Kuspa A."/>
            <person name="Muzny D."/>
            <person name="Queller D."/>
            <person name="Richards S."/>
            <person name="Strassman J."/>
            <person name="Sucgang R."/>
            <person name="Worley K."/>
            <person name="Schaap P."/>
        </authorList>
    </citation>
    <scope>NUCLEOTIDE SEQUENCE</scope>
    <source>
        <strain evidence="4">QSvi11</strain>
    </source>
</reference>
<evidence type="ECO:0000313" key="5">
    <source>
        <dbReference type="Proteomes" id="UP000695562"/>
    </source>
</evidence>
<comment type="caution">
    <text evidence="4">The sequence shown here is derived from an EMBL/GenBank/DDBJ whole genome shotgun (WGS) entry which is preliminary data.</text>
</comment>
<evidence type="ECO:0000256" key="3">
    <source>
        <dbReference type="SAM" id="MobiDB-lite"/>
    </source>
</evidence>
<dbReference type="PANTHER" id="PTHR28524">
    <property type="entry name" value="SUCCINATE DEHYDROGENASE ASSEMBLY FACTOR 4, MITOCHONDRIAL"/>
    <property type="match status" value="1"/>
</dbReference>
<evidence type="ECO:0000256" key="2">
    <source>
        <dbReference type="ARBA" id="ARBA00022170"/>
    </source>
</evidence>
<accession>A0A8J4Q0H6</accession>
<evidence type="ECO:0000313" key="4">
    <source>
        <dbReference type="EMBL" id="KAF2075777.1"/>
    </source>
</evidence>
<dbReference type="Proteomes" id="UP000695562">
    <property type="component" value="Unassembled WGS sequence"/>
</dbReference>
<sequence length="98" mass="11392">MQSNIMIKRVMSQFRFRSNNIRFYSTTNTIPNNINNPKGSTTISQENQQIIRELEEEQEEDFDFSPYVNPVTGEVGGPKGPEPTRYNDWERAGRVSDF</sequence>
<feature type="region of interest" description="Disordered" evidence="3">
    <location>
        <begin position="57"/>
        <end position="98"/>
    </location>
</feature>
<dbReference type="Pfam" id="PF07896">
    <property type="entry name" value="DUF1674"/>
    <property type="match status" value="1"/>
</dbReference>
<comment type="similarity">
    <text evidence="1">Belongs to the SDHAF4 family.</text>
</comment>
<dbReference type="PANTHER" id="PTHR28524:SF3">
    <property type="entry name" value="SUCCINATE DEHYDROGENASE ASSEMBLY FACTOR 4, MITOCHONDRIAL"/>
    <property type="match status" value="1"/>
</dbReference>
<gene>
    <name evidence="4" type="ORF">CYY_002910</name>
</gene>
<protein>
    <recommendedName>
        <fullName evidence="2">Succinate dehydrogenase assembly factor 4, mitochondrial</fullName>
    </recommendedName>
</protein>
<dbReference type="EMBL" id="AJWJ01000086">
    <property type="protein sequence ID" value="KAF2075777.1"/>
    <property type="molecule type" value="Genomic_DNA"/>
</dbReference>
<name>A0A8J4Q0H6_9MYCE</name>